<feature type="transmembrane region" description="Helical" evidence="1">
    <location>
        <begin position="441"/>
        <end position="462"/>
    </location>
</feature>
<keyword evidence="1" id="KW-0472">Membrane</keyword>
<feature type="transmembrane region" description="Helical" evidence="1">
    <location>
        <begin position="29"/>
        <end position="54"/>
    </location>
</feature>
<name>A0A919RH98_9ACTN</name>
<dbReference type="Proteomes" id="UP000606172">
    <property type="component" value="Unassembled WGS sequence"/>
</dbReference>
<protein>
    <recommendedName>
        <fullName evidence="4">FtsX-like permease family protein</fullName>
    </recommendedName>
</protein>
<evidence type="ECO:0000256" key="1">
    <source>
        <dbReference type="SAM" id="Phobius"/>
    </source>
</evidence>
<comment type="caution">
    <text evidence="2">The sequence shown here is derived from an EMBL/GenBank/DDBJ whole genome shotgun (WGS) entry which is preliminary data.</text>
</comment>
<evidence type="ECO:0000313" key="3">
    <source>
        <dbReference type="Proteomes" id="UP000606172"/>
    </source>
</evidence>
<proteinExistence type="predicted"/>
<keyword evidence="1" id="KW-1133">Transmembrane helix</keyword>
<evidence type="ECO:0008006" key="4">
    <source>
        <dbReference type="Google" id="ProtNLM"/>
    </source>
</evidence>
<dbReference type="AlphaFoldDB" id="A0A919RH98"/>
<keyword evidence="3" id="KW-1185">Reference proteome</keyword>
<organism evidence="2 3">
    <name type="scientific">Sinosporangium siamense</name>
    <dbReference type="NCBI Taxonomy" id="1367973"/>
    <lineage>
        <taxon>Bacteria</taxon>
        <taxon>Bacillati</taxon>
        <taxon>Actinomycetota</taxon>
        <taxon>Actinomycetes</taxon>
        <taxon>Streptosporangiales</taxon>
        <taxon>Streptosporangiaceae</taxon>
        <taxon>Sinosporangium</taxon>
    </lineage>
</organism>
<keyword evidence="1" id="KW-0812">Transmembrane</keyword>
<feature type="transmembrane region" description="Helical" evidence="1">
    <location>
        <begin position="66"/>
        <end position="91"/>
    </location>
</feature>
<sequence length="478" mass="50532">MLIVILGAPGAFVVFAARSAPDDRHGPVLWHYLVLGTLLTVIGLVVMGLTAWYTHEDVHYDDFGSAMTFLAAMLGGTLFLLGLGPFIPWLLGVLGRHAVRLPPPIRLAVRDVAGNRTRTAPAIATALISTALAIALMIISFATTAQKRVKYHPEARSGALLVREFSTNEAAAVHAAIRHELPGVPIVQSYREHGPAEIELEIPNVELPFRDGMAPDTYVGDQALLRYLTGDPATPYDENTAVVVTTDESKVVTATLLIQHDSVGGRRPVSKTIPAIGVSPTEPDVQGLFIPAKVMRDLGYQLEQTALIVDPSSHRTSAAEQERIGRRLGDAAVTYVERGFQAPAGWIVFATVLIAIAFYGALIAPGRTAATSRSRRVLLRTGASTAALRLFSACRTGFSAACGTALGAVAGCSIGLLLAWPATTSSGWEDSTPRVAFDTPWLTISALVAGLPILTAAIAALAPTGTTTRSGATEKTSH</sequence>
<dbReference type="EMBL" id="BOOW01000012">
    <property type="protein sequence ID" value="GII91946.1"/>
    <property type="molecule type" value="Genomic_DNA"/>
</dbReference>
<gene>
    <name evidence="2" type="ORF">Ssi02_21770</name>
</gene>
<feature type="transmembrane region" description="Helical" evidence="1">
    <location>
        <begin position="401"/>
        <end position="421"/>
    </location>
</feature>
<feature type="transmembrane region" description="Helical" evidence="1">
    <location>
        <begin position="344"/>
        <end position="365"/>
    </location>
</feature>
<accession>A0A919RH98</accession>
<feature type="transmembrane region" description="Helical" evidence="1">
    <location>
        <begin position="122"/>
        <end position="142"/>
    </location>
</feature>
<reference evidence="2" key="1">
    <citation type="submission" date="2021-01" db="EMBL/GenBank/DDBJ databases">
        <title>Whole genome shotgun sequence of Sinosporangium siamense NBRC 109515.</title>
        <authorList>
            <person name="Komaki H."/>
            <person name="Tamura T."/>
        </authorList>
    </citation>
    <scope>NUCLEOTIDE SEQUENCE</scope>
    <source>
        <strain evidence="2">NBRC 109515</strain>
    </source>
</reference>
<evidence type="ECO:0000313" key="2">
    <source>
        <dbReference type="EMBL" id="GII91946.1"/>
    </source>
</evidence>